<feature type="region of interest" description="Disordered" evidence="5">
    <location>
        <begin position="378"/>
        <end position="407"/>
    </location>
</feature>
<dbReference type="OrthoDB" id="5406014at2759"/>
<feature type="compositionally biased region" description="Basic and acidic residues" evidence="5">
    <location>
        <begin position="541"/>
        <end position="573"/>
    </location>
</feature>
<reference evidence="6 7" key="2">
    <citation type="submission" date="2019-01" db="EMBL/GenBank/DDBJ databases">
        <title>A chromosome length genome reference of the Java medaka (oryzias javanicus).</title>
        <authorList>
            <person name="Herpin A."/>
            <person name="Takehana Y."/>
            <person name="Naruse K."/>
            <person name="Ansai S."/>
            <person name="Kawaguchi M."/>
        </authorList>
    </citation>
    <scope>NUCLEOTIDE SEQUENCE [LARGE SCALE GENOMIC DNA]</scope>
    <source>
        <strain evidence="6">RS831</strain>
        <tissue evidence="6">Whole body</tissue>
    </source>
</reference>
<dbReference type="GO" id="GO:0005856">
    <property type="term" value="C:cytoskeleton"/>
    <property type="evidence" value="ECO:0007669"/>
    <property type="project" value="TreeGrafter"/>
</dbReference>
<keyword evidence="1" id="KW-0677">Repeat</keyword>
<dbReference type="AlphaFoldDB" id="A0A437CF62"/>
<dbReference type="GO" id="GO:0030837">
    <property type="term" value="P:negative regulation of actin filament polymerization"/>
    <property type="evidence" value="ECO:0007669"/>
    <property type="project" value="InterPro"/>
</dbReference>
<accession>A0A437CF62</accession>
<evidence type="ECO:0000256" key="3">
    <source>
        <dbReference type="ARBA" id="ARBA00023054"/>
    </source>
</evidence>
<keyword evidence="2 4" id="KW-0040">ANK repeat</keyword>
<gene>
    <name evidence="6" type="ORF">OJAV_G00171500</name>
</gene>
<feature type="compositionally biased region" description="Polar residues" evidence="5">
    <location>
        <begin position="51"/>
        <end position="62"/>
    </location>
</feature>
<feature type="repeat" description="ANK" evidence="4">
    <location>
        <begin position="667"/>
        <end position="692"/>
    </location>
</feature>
<dbReference type="InterPro" id="IPR002110">
    <property type="entry name" value="Ankyrin_rpt"/>
</dbReference>
<dbReference type="InterPro" id="IPR036770">
    <property type="entry name" value="Ankyrin_rpt-contain_sf"/>
</dbReference>
<keyword evidence="7" id="KW-1185">Reference proteome</keyword>
<keyword evidence="3" id="KW-0175">Coiled coil</keyword>
<dbReference type="SMART" id="SM00248">
    <property type="entry name" value="ANK"/>
    <property type="match status" value="5"/>
</dbReference>
<reference evidence="6 7" key="1">
    <citation type="submission" date="2018-11" db="EMBL/GenBank/DDBJ databases">
        <authorList>
            <person name="Lopez-Roques C."/>
            <person name="Donnadieu C."/>
            <person name="Bouchez O."/>
            <person name="Klopp C."/>
            <person name="Cabau C."/>
            <person name="Zahm M."/>
        </authorList>
    </citation>
    <scope>NUCLEOTIDE SEQUENCE [LARGE SCALE GENOMIC DNA]</scope>
    <source>
        <strain evidence="6">RS831</strain>
        <tissue evidence="6">Whole body</tissue>
    </source>
</reference>
<dbReference type="GO" id="GO:0005737">
    <property type="term" value="C:cytoplasm"/>
    <property type="evidence" value="ECO:0007669"/>
    <property type="project" value="TreeGrafter"/>
</dbReference>
<sequence>MAENGVKGKPPYSVETPYGFQIDLDFLKYVEDIEKGNTIKRVPIQRRNKGSRASTLPRNLNSGCGYRPSPWGSTGALGPQSAPSDTHHHSYSLWTHSHRAPLFPTEPRSLAELEARIKEFDEQPLGEHIRPHLLRASSLPLTVLLRQESESTDDRSSIRSSRDYLRAGNTSCEDVFNSPDSPQPQDCSGLLRRLSEALERVGELEMEVRVIPELRAQICILQEERERLRLGLVPHFKSSTENGTTKPIALTHRSIADMKRPIKVRNSPSHDSSHRMHEWKTSTDLDELLTVTSLQAKVAALEQKLHETSLELHKVTGLLREQQAESGTKDEKIENIIKNPGMWVCAERVMVDQDGEETVVRSIEPDYSKGCSFVCKRTAPTSGQRHPQQKRSSSADVEPADGTADSMSKAAVLHHIRRIKTLLDQQWECVCGEVKPRDERQALKHPDPKVNSLQEEMMELVDVLLSHYPQNGQSDASKSNLKMDRGAQNSETLCSKVPNERLTAKGNLSDSNCENQILHARRTGVAQADGNSVQMGKASKQHTEKQGAPEEWRHGKKDGEAVRAEVEAKEKPSPRQQKVKNSGSGVKAREAVDADFVSACHFVKAHMNNMDNPSEDMRKSLVTLFQHWFTISAEEASEACNVAAYIRAVKKETPSLLSFLVNLPDDNGNTVLHYSVSHCNYSIVSLLLDTGVANVNVQNKAGYTAVMLASLTAPDGPDGMETVRKLMESGNINIHSSQTGQTALHLAVRHGRDIMVRLLLSCGVDTNIQDSQGMTALMFAAEKGHTHVARLLLERSQSDLMLSDKLGRTALSIALQGSHSDTAALLQAHAKARSL</sequence>
<dbReference type="Pfam" id="PF12075">
    <property type="entry name" value="KN_motif"/>
    <property type="match status" value="1"/>
</dbReference>
<dbReference type="Pfam" id="PF12796">
    <property type="entry name" value="Ank_2"/>
    <property type="match status" value="2"/>
</dbReference>
<dbReference type="PANTHER" id="PTHR24168">
    <property type="entry name" value="KN MOTIF AND ANKYRIN REPEAT DOMAIN-CONTAINING"/>
    <property type="match status" value="1"/>
</dbReference>
<feature type="region of interest" description="Disordered" evidence="5">
    <location>
        <begin position="469"/>
        <end position="492"/>
    </location>
</feature>
<dbReference type="OMA" id="QSCQGDE"/>
<dbReference type="PROSITE" id="PS50297">
    <property type="entry name" value="ANK_REP_REGION"/>
    <property type="match status" value="3"/>
</dbReference>
<feature type="repeat" description="ANK" evidence="4">
    <location>
        <begin position="739"/>
        <end position="771"/>
    </location>
</feature>
<evidence type="ECO:0000256" key="5">
    <source>
        <dbReference type="SAM" id="MobiDB-lite"/>
    </source>
</evidence>
<feature type="compositionally biased region" description="Polar residues" evidence="5">
    <location>
        <begin position="469"/>
        <end position="480"/>
    </location>
</feature>
<protein>
    <submittedName>
        <fullName evidence="6">Uncharacterized protein</fullName>
    </submittedName>
</protein>
<dbReference type="SUPFAM" id="SSF48403">
    <property type="entry name" value="Ankyrin repeat"/>
    <property type="match status" value="1"/>
</dbReference>
<feature type="compositionally biased region" description="Polar residues" evidence="5">
    <location>
        <begin position="379"/>
        <end position="395"/>
    </location>
</feature>
<organism evidence="6 7">
    <name type="scientific">Oryzias javanicus</name>
    <name type="common">Javanese ricefish</name>
    <name type="synonym">Aplocheilus javanicus</name>
    <dbReference type="NCBI Taxonomy" id="123683"/>
    <lineage>
        <taxon>Eukaryota</taxon>
        <taxon>Metazoa</taxon>
        <taxon>Chordata</taxon>
        <taxon>Craniata</taxon>
        <taxon>Vertebrata</taxon>
        <taxon>Euteleostomi</taxon>
        <taxon>Actinopterygii</taxon>
        <taxon>Neopterygii</taxon>
        <taxon>Teleostei</taxon>
        <taxon>Neoteleostei</taxon>
        <taxon>Acanthomorphata</taxon>
        <taxon>Ovalentaria</taxon>
        <taxon>Atherinomorphae</taxon>
        <taxon>Beloniformes</taxon>
        <taxon>Adrianichthyidae</taxon>
        <taxon>Oryziinae</taxon>
        <taxon>Oryzias</taxon>
    </lineage>
</organism>
<evidence type="ECO:0000256" key="1">
    <source>
        <dbReference type="ARBA" id="ARBA00022737"/>
    </source>
</evidence>
<dbReference type="PANTHER" id="PTHR24168:SF24">
    <property type="entry name" value="KN MOTIF AND ANKYRIN REPEAT DOMAIN-CONTAINING PROTEIN 4"/>
    <property type="match status" value="1"/>
</dbReference>
<feature type="repeat" description="ANK" evidence="4">
    <location>
        <begin position="772"/>
        <end position="796"/>
    </location>
</feature>
<evidence type="ECO:0000256" key="4">
    <source>
        <dbReference type="PROSITE-ProRule" id="PRU00023"/>
    </source>
</evidence>
<evidence type="ECO:0000313" key="6">
    <source>
        <dbReference type="EMBL" id="RVE61500.1"/>
    </source>
</evidence>
<evidence type="ECO:0000313" key="7">
    <source>
        <dbReference type="Proteomes" id="UP000283210"/>
    </source>
</evidence>
<feature type="compositionally biased region" description="Polar residues" evidence="5">
    <location>
        <begin position="574"/>
        <end position="584"/>
    </location>
</feature>
<feature type="region of interest" description="Disordered" evidence="5">
    <location>
        <begin position="525"/>
        <end position="586"/>
    </location>
</feature>
<dbReference type="InterPro" id="IPR021939">
    <property type="entry name" value="KN_motif"/>
</dbReference>
<evidence type="ECO:0000256" key="2">
    <source>
        <dbReference type="ARBA" id="ARBA00023043"/>
    </source>
</evidence>
<dbReference type="InterPro" id="IPR047184">
    <property type="entry name" value="KANK1-4"/>
</dbReference>
<dbReference type="Gene3D" id="1.25.40.20">
    <property type="entry name" value="Ankyrin repeat-containing domain"/>
    <property type="match status" value="1"/>
</dbReference>
<dbReference type="EMBL" id="CM012453">
    <property type="protein sequence ID" value="RVE61500.1"/>
    <property type="molecule type" value="Genomic_DNA"/>
</dbReference>
<dbReference type="PROSITE" id="PS50088">
    <property type="entry name" value="ANK_REPEAT"/>
    <property type="match status" value="3"/>
</dbReference>
<name>A0A437CF62_ORYJA</name>
<proteinExistence type="predicted"/>
<feature type="region of interest" description="Disordered" evidence="5">
    <location>
        <begin position="44"/>
        <end position="89"/>
    </location>
</feature>
<dbReference type="Proteomes" id="UP000283210">
    <property type="component" value="Chromosome 17"/>
</dbReference>